<dbReference type="Gene3D" id="3.40.50.720">
    <property type="entry name" value="NAD(P)-binding Rossmann-like Domain"/>
    <property type="match status" value="1"/>
</dbReference>
<gene>
    <name evidence="3" type="ORF">LARSCL_LOCUS7846</name>
</gene>
<evidence type="ECO:0000313" key="4">
    <source>
        <dbReference type="Proteomes" id="UP001497382"/>
    </source>
</evidence>
<dbReference type="InterPro" id="IPR036291">
    <property type="entry name" value="NAD(P)-bd_dom_sf"/>
</dbReference>
<keyword evidence="2" id="KW-0472">Membrane</keyword>
<feature type="transmembrane region" description="Helical" evidence="2">
    <location>
        <begin position="33"/>
        <end position="54"/>
    </location>
</feature>
<evidence type="ECO:0000256" key="1">
    <source>
        <dbReference type="RuleBase" id="RU000363"/>
    </source>
</evidence>
<dbReference type="PANTHER" id="PTHR43313:SF36">
    <property type="entry name" value="D-BETA-HYDROXYBUTYRATE DEHYDROGENASE, MITOCHONDRIAL"/>
    <property type="match status" value="1"/>
</dbReference>
<keyword evidence="2" id="KW-0812">Transmembrane</keyword>
<dbReference type="Pfam" id="PF00106">
    <property type="entry name" value="adh_short"/>
    <property type="match status" value="1"/>
</dbReference>
<dbReference type="AlphaFoldDB" id="A0AAV1ZTR3"/>
<protein>
    <recommendedName>
        <fullName evidence="5">Estradiol 17-beta-dehydrogenase 2</fullName>
    </recommendedName>
</protein>
<dbReference type="PRINTS" id="PR00081">
    <property type="entry name" value="GDHRDH"/>
</dbReference>
<evidence type="ECO:0000313" key="3">
    <source>
        <dbReference type="EMBL" id="CAL1275015.1"/>
    </source>
</evidence>
<dbReference type="InterPro" id="IPR002347">
    <property type="entry name" value="SDR_fam"/>
</dbReference>
<evidence type="ECO:0000256" key="2">
    <source>
        <dbReference type="SAM" id="Phobius"/>
    </source>
</evidence>
<proteinExistence type="inferred from homology"/>
<comment type="caution">
    <text evidence="3">The sequence shown here is derived from an EMBL/GenBank/DDBJ whole genome shotgun (WGS) entry which is preliminary data.</text>
</comment>
<accession>A0AAV1ZTR3</accession>
<dbReference type="GO" id="GO:0008202">
    <property type="term" value="P:steroid metabolic process"/>
    <property type="evidence" value="ECO:0007669"/>
    <property type="project" value="TreeGrafter"/>
</dbReference>
<feature type="transmembrane region" description="Helical" evidence="2">
    <location>
        <begin position="7"/>
        <end position="27"/>
    </location>
</feature>
<keyword evidence="2" id="KW-1133">Transmembrane helix</keyword>
<dbReference type="Proteomes" id="UP001497382">
    <property type="component" value="Unassembled WGS sequence"/>
</dbReference>
<comment type="similarity">
    <text evidence="1">Belongs to the short-chain dehydrogenases/reductases (SDR) family.</text>
</comment>
<dbReference type="SUPFAM" id="SSF51735">
    <property type="entry name" value="NAD(P)-binding Rossmann-fold domains"/>
    <property type="match status" value="1"/>
</dbReference>
<organism evidence="3 4">
    <name type="scientific">Larinioides sclopetarius</name>
    <dbReference type="NCBI Taxonomy" id="280406"/>
    <lineage>
        <taxon>Eukaryota</taxon>
        <taxon>Metazoa</taxon>
        <taxon>Ecdysozoa</taxon>
        <taxon>Arthropoda</taxon>
        <taxon>Chelicerata</taxon>
        <taxon>Arachnida</taxon>
        <taxon>Araneae</taxon>
        <taxon>Araneomorphae</taxon>
        <taxon>Entelegynae</taxon>
        <taxon>Araneoidea</taxon>
        <taxon>Araneidae</taxon>
        <taxon>Larinioides</taxon>
    </lineage>
</organism>
<evidence type="ECO:0008006" key="5">
    <source>
        <dbReference type="Google" id="ProtNLM"/>
    </source>
</evidence>
<sequence>MIGRYALVGTTHFLCTALALKILNFILPCSLTCYYSCAANFVMCIIVAKLTFGFTKRKFLSDKIQPDNRAVFITGCDSGFGHALAKQLDSKGFHVFAGCLDASGSGADELKKNCTKRLQIVPVDVTKDDSVKEAVNFVKENMATSELWAIVNNAGIQKGFLVELSSIQDFKDTLEVNAIGPVRVTKAFLPLLRQSRGRIVNIASIAGHVELPMCAAYTMSKFACVGFSESIRHELDVWGIRVISIEPEFFETNMTDSGNISRRIDESIAAVDGDVKADYGEQFIKNFKMHSNLVVSSSRIHKVLNAIELAISLEHPDFVYRPCRNIFTRMFFKFYEISPKVLKLLIIKFLLYITNFPKPKEADNNL</sequence>
<dbReference type="PANTHER" id="PTHR43313">
    <property type="entry name" value="SHORT-CHAIN DEHYDROGENASE/REDUCTASE FAMILY 9C"/>
    <property type="match status" value="1"/>
</dbReference>
<reference evidence="3 4" key="1">
    <citation type="submission" date="2024-04" db="EMBL/GenBank/DDBJ databases">
        <authorList>
            <person name="Rising A."/>
            <person name="Reimegard J."/>
            <person name="Sonavane S."/>
            <person name="Akerstrom W."/>
            <person name="Nylinder S."/>
            <person name="Hedman E."/>
            <person name="Kallberg Y."/>
        </authorList>
    </citation>
    <scope>NUCLEOTIDE SEQUENCE [LARGE SCALE GENOMIC DNA]</scope>
</reference>
<dbReference type="GO" id="GO:0016491">
    <property type="term" value="F:oxidoreductase activity"/>
    <property type="evidence" value="ECO:0007669"/>
    <property type="project" value="TreeGrafter"/>
</dbReference>
<dbReference type="EMBL" id="CAXIEN010000081">
    <property type="protein sequence ID" value="CAL1275015.1"/>
    <property type="molecule type" value="Genomic_DNA"/>
</dbReference>
<keyword evidence="4" id="KW-1185">Reference proteome</keyword>
<name>A0AAV1ZTR3_9ARAC</name>
<dbReference type="PRINTS" id="PR00080">
    <property type="entry name" value="SDRFAMILY"/>
</dbReference>